<gene>
    <name evidence="2" type="ORF">GGR10_000585</name>
</gene>
<name>A0ABR6E2F4_9HYPH</name>
<comment type="caution">
    <text evidence="2">The sequence shown here is derived from an EMBL/GenBank/DDBJ whole genome shotgun (WGS) entry which is preliminary data.</text>
</comment>
<dbReference type="RefSeq" id="WP_182479806.1">
    <property type="nucleotide sequence ID" value="NZ_CAWPNC010000002.1"/>
</dbReference>
<dbReference type="EMBL" id="JACJIR010000002">
    <property type="protein sequence ID" value="MBA9082744.1"/>
    <property type="molecule type" value="Genomic_DNA"/>
</dbReference>
<sequence>MEDWRDGLGEEGQEFGGNVGGRGWHLKGKGRGRCKVEGAGSGGEEAGFFKMVARFFKSVEKHV</sequence>
<proteinExistence type="predicted"/>
<protein>
    <submittedName>
        <fullName evidence="2">Uncharacterized protein</fullName>
    </submittedName>
</protein>
<accession>A0ABR6E2F4</accession>
<evidence type="ECO:0000313" key="3">
    <source>
        <dbReference type="Proteomes" id="UP000548119"/>
    </source>
</evidence>
<evidence type="ECO:0000256" key="1">
    <source>
        <dbReference type="SAM" id="MobiDB-lite"/>
    </source>
</evidence>
<dbReference type="Proteomes" id="UP000548119">
    <property type="component" value="Unassembled WGS sequence"/>
</dbReference>
<reference evidence="2 3" key="1">
    <citation type="submission" date="2020-08" db="EMBL/GenBank/DDBJ databases">
        <title>Genomic Encyclopedia of Type Strains, Phase IV (KMG-IV): sequencing the most valuable type-strain genomes for metagenomic binning, comparative biology and taxonomic classification.</title>
        <authorList>
            <person name="Goeker M."/>
        </authorList>
    </citation>
    <scope>NUCLEOTIDE SEQUENCE [LARGE SCALE GENOMIC DNA]</scope>
    <source>
        <strain evidence="2 3">DSM 21431</strain>
    </source>
</reference>
<evidence type="ECO:0000313" key="2">
    <source>
        <dbReference type="EMBL" id="MBA9082744.1"/>
    </source>
</evidence>
<organism evidence="2 3">
    <name type="scientific">Bartonella chomelii</name>
    <dbReference type="NCBI Taxonomy" id="236402"/>
    <lineage>
        <taxon>Bacteria</taxon>
        <taxon>Pseudomonadati</taxon>
        <taxon>Pseudomonadota</taxon>
        <taxon>Alphaproteobacteria</taxon>
        <taxon>Hyphomicrobiales</taxon>
        <taxon>Bartonellaceae</taxon>
        <taxon>Bartonella</taxon>
    </lineage>
</organism>
<keyword evidence="3" id="KW-1185">Reference proteome</keyword>
<feature type="region of interest" description="Disordered" evidence="1">
    <location>
        <begin position="1"/>
        <end position="22"/>
    </location>
</feature>